<dbReference type="PANTHER" id="PTHR33121">
    <property type="entry name" value="CYCLIC DI-GMP PHOSPHODIESTERASE PDEF"/>
    <property type="match status" value="1"/>
</dbReference>
<evidence type="ECO:0008006" key="6">
    <source>
        <dbReference type="Google" id="ProtNLM"/>
    </source>
</evidence>
<proteinExistence type="predicted"/>
<evidence type="ECO:0000313" key="4">
    <source>
        <dbReference type="EMBL" id="RXK15289.1"/>
    </source>
</evidence>
<evidence type="ECO:0000313" key="5">
    <source>
        <dbReference type="Proteomes" id="UP000290092"/>
    </source>
</evidence>
<dbReference type="CDD" id="cd01948">
    <property type="entry name" value="EAL"/>
    <property type="match status" value="1"/>
</dbReference>
<feature type="domain" description="GGDEF" evidence="3">
    <location>
        <begin position="284"/>
        <end position="415"/>
    </location>
</feature>
<sequence length="656" mass="77052">MKKVLITNKVLILRILIVLLLFGVVSIFFATIYIKKTALTNLAEDDARKTSELIFENMYTRMQEGWAKEDLAKILKRMEHIREGLKVHSYRSSKVEEILGENKQDKLIVKNDKLIQKAMLGEKQFLIQEDGSIRYLFPIKVSNECITCHYNTKVGDINGVLEVAYPPNEIKISLDIVVYYFFIFFILFMILYFFIFYKIINKKIIEPVVSFTEEIKKVIETKSFSKRAHIKTKTIEIFLLQNSFNKLLDTITYYYNKLLNNLYKDNLTKLPNLIKLQEDIKKLKKYSIIVVSLDSFKTINSFYGVKAGDFLMKKIANLLENYTQKTGKVYRLHSDEFAILTTNEININFCKELLEKIEKTHFTYKQIDICIQASIGVVFNTTQRGLEKAILAVRNAKKEKKDFEIFNDELTLKDEYKNHIKLTSILKESLLNNQLVPFFQAIENAKTRKIDKYEALARIVRKEETLTPDKFLQISKNSKQYHKITQTIIYKTFEYFKDKKEFEFSINFSMDDIKNQETIDYLFKMIDKYQIGSKLTIELLESEELSQFNIINEFIKKLKDKKVKIAIDDFGSGYSNFAYITKLDIDYLKIDSSLIENIHMDKQALKIVKSIINFAHELNIKTVAEKVHNQEIYELLIGLEVDYLQGYYIQKPKAEI</sequence>
<feature type="domain" description="EAL" evidence="2">
    <location>
        <begin position="419"/>
        <end position="656"/>
    </location>
</feature>
<dbReference type="SUPFAM" id="SSF55073">
    <property type="entry name" value="Nucleotide cyclase"/>
    <property type="match status" value="1"/>
</dbReference>
<organism evidence="4 5">
    <name type="scientific">Malaciobacter mytili LMG 24559</name>
    <dbReference type="NCBI Taxonomy" id="1032238"/>
    <lineage>
        <taxon>Bacteria</taxon>
        <taxon>Pseudomonadati</taxon>
        <taxon>Campylobacterota</taxon>
        <taxon>Epsilonproteobacteria</taxon>
        <taxon>Campylobacterales</taxon>
        <taxon>Arcobacteraceae</taxon>
        <taxon>Malaciobacter</taxon>
    </lineage>
</organism>
<dbReference type="RefSeq" id="WP_114840891.1">
    <property type="nucleotide sequence ID" value="NZ_CP031219.1"/>
</dbReference>
<evidence type="ECO:0000256" key="1">
    <source>
        <dbReference type="SAM" id="Phobius"/>
    </source>
</evidence>
<dbReference type="NCBIfam" id="TIGR00254">
    <property type="entry name" value="GGDEF"/>
    <property type="match status" value="1"/>
</dbReference>
<dbReference type="InterPro" id="IPR000160">
    <property type="entry name" value="GGDEF_dom"/>
</dbReference>
<reference evidence="4 5" key="1">
    <citation type="submission" date="2017-09" db="EMBL/GenBank/DDBJ databases">
        <title>Genomics of the genus Arcobacter.</title>
        <authorList>
            <person name="Perez-Cataluna A."/>
            <person name="Figueras M.J."/>
            <person name="Salas-Masso N."/>
        </authorList>
    </citation>
    <scope>NUCLEOTIDE SEQUENCE [LARGE SCALE GENOMIC DNA]</scope>
    <source>
        <strain evidence="4 5">CECT 7386</strain>
    </source>
</reference>
<dbReference type="InterPro" id="IPR001633">
    <property type="entry name" value="EAL_dom"/>
</dbReference>
<dbReference type="Gene3D" id="3.20.20.450">
    <property type="entry name" value="EAL domain"/>
    <property type="match status" value="1"/>
</dbReference>
<dbReference type="EMBL" id="NXID01000032">
    <property type="protein sequence ID" value="RXK15289.1"/>
    <property type="molecule type" value="Genomic_DNA"/>
</dbReference>
<dbReference type="SMART" id="SM00267">
    <property type="entry name" value="GGDEF"/>
    <property type="match status" value="1"/>
</dbReference>
<dbReference type="Proteomes" id="UP000290092">
    <property type="component" value="Unassembled WGS sequence"/>
</dbReference>
<dbReference type="Gene3D" id="3.30.450.290">
    <property type="match status" value="1"/>
</dbReference>
<dbReference type="KEGG" id="amyt:AMYT_0395"/>
<dbReference type="PROSITE" id="PS50887">
    <property type="entry name" value="GGDEF"/>
    <property type="match status" value="1"/>
</dbReference>
<dbReference type="PROSITE" id="PS50883">
    <property type="entry name" value="EAL"/>
    <property type="match status" value="1"/>
</dbReference>
<keyword evidence="1" id="KW-0812">Transmembrane</keyword>
<dbReference type="InterPro" id="IPR043128">
    <property type="entry name" value="Rev_trsase/Diguanyl_cyclase"/>
</dbReference>
<comment type="caution">
    <text evidence="4">The sequence shown here is derived from an EMBL/GenBank/DDBJ whole genome shotgun (WGS) entry which is preliminary data.</text>
</comment>
<dbReference type="PANTHER" id="PTHR33121:SF71">
    <property type="entry name" value="OXYGEN SENSOR PROTEIN DOSP"/>
    <property type="match status" value="1"/>
</dbReference>
<keyword evidence="5" id="KW-1185">Reference proteome</keyword>
<dbReference type="InterPro" id="IPR050706">
    <property type="entry name" value="Cyclic-di-GMP_PDE-like"/>
</dbReference>
<evidence type="ECO:0000259" key="3">
    <source>
        <dbReference type="PROSITE" id="PS50887"/>
    </source>
</evidence>
<dbReference type="CDD" id="cd01949">
    <property type="entry name" value="GGDEF"/>
    <property type="match status" value="1"/>
</dbReference>
<dbReference type="AlphaFoldDB" id="A0AAX2AGL6"/>
<gene>
    <name evidence="4" type="ORF">CP985_09495</name>
</gene>
<dbReference type="InterPro" id="IPR035919">
    <property type="entry name" value="EAL_sf"/>
</dbReference>
<feature type="transmembrane region" description="Helical" evidence="1">
    <location>
        <begin position="12"/>
        <end position="34"/>
    </location>
</feature>
<name>A0AAX2AGL6_9BACT</name>
<keyword evidence="1" id="KW-1133">Transmembrane helix</keyword>
<dbReference type="Gene3D" id="3.30.70.270">
    <property type="match status" value="1"/>
</dbReference>
<dbReference type="Pfam" id="PF00990">
    <property type="entry name" value="GGDEF"/>
    <property type="match status" value="1"/>
</dbReference>
<dbReference type="GO" id="GO:0071111">
    <property type="term" value="F:cyclic-guanylate-specific phosphodiesterase activity"/>
    <property type="evidence" value="ECO:0007669"/>
    <property type="project" value="InterPro"/>
</dbReference>
<dbReference type="SUPFAM" id="SSF141868">
    <property type="entry name" value="EAL domain-like"/>
    <property type="match status" value="1"/>
</dbReference>
<dbReference type="Pfam" id="PF00563">
    <property type="entry name" value="EAL"/>
    <property type="match status" value="1"/>
</dbReference>
<keyword evidence="1" id="KW-0472">Membrane</keyword>
<accession>A0AAX2AGL6</accession>
<protein>
    <recommendedName>
        <fullName evidence="6">Diguanylate cyclase/phosphodiesterase</fullName>
    </recommendedName>
</protein>
<dbReference type="SMART" id="SM00052">
    <property type="entry name" value="EAL"/>
    <property type="match status" value="1"/>
</dbReference>
<evidence type="ECO:0000259" key="2">
    <source>
        <dbReference type="PROSITE" id="PS50883"/>
    </source>
</evidence>
<dbReference type="InterPro" id="IPR029787">
    <property type="entry name" value="Nucleotide_cyclase"/>
</dbReference>
<feature type="transmembrane region" description="Helical" evidence="1">
    <location>
        <begin position="177"/>
        <end position="197"/>
    </location>
</feature>